<gene>
    <name evidence="2" type="ORF">CAPTEDRAFT_105843</name>
</gene>
<dbReference type="HOGENOM" id="CLU_3056366_0_0_1"/>
<evidence type="ECO:0000313" key="3">
    <source>
        <dbReference type="EnsemblMetazoa" id="CapteP105843"/>
    </source>
</evidence>
<proteinExistence type="predicted"/>
<evidence type="ECO:0000313" key="4">
    <source>
        <dbReference type="Proteomes" id="UP000014760"/>
    </source>
</evidence>
<feature type="non-terminal residue" evidence="2">
    <location>
        <position position="1"/>
    </location>
</feature>
<sequence length="54" mass="6642">VTVSTQCRPVNKQTVQRPLRDHGLSCRRPFREPILTPDIRRRRFQWAQQRLRWT</sequence>
<dbReference type="Pfam" id="PF01498">
    <property type="entry name" value="HTH_Tnp_Tc3_2"/>
    <property type="match status" value="1"/>
</dbReference>
<dbReference type="EnsemblMetazoa" id="CapteT105843">
    <property type="protein sequence ID" value="CapteP105843"/>
    <property type="gene ID" value="CapteG105843"/>
</dbReference>
<feature type="domain" description="Transposase Tc1-like" evidence="1">
    <location>
        <begin position="9"/>
        <end position="51"/>
    </location>
</feature>
<reference evidence="2 4" key="2">
    <citation type="journal article" date="2013" name="Nature">
        <title>Insights into bilaterian evolution from three spiralian genomes.</title>
        <authorList>
            <person name="Simakov O."/>
            <person name="Marletaz F."/>
            <person name="Cho S.J."/>
            <person name="Edsinger-Gonzales E."/>
            <person name="Havlak P."/>
            <person name="Hellsten U."/>
            <person name="Kuo D.H."/>
            <person name="Larsson T."/>
            <person name="Lv J."/>
            <person name="Arendt D."/>
            <person name="Savage R."/>
            <person name="Osoegawa K."/>
            <person name="de Jong P."/>
            <person name="Grimwood J."/>
            <person name="Chapman J.A."/>
            <person name="Shapiro H."/>
            <person name="Aerts A."/>
            <person name="Otillar R.P."/>
            <person name="Terry A.Y."/>
            <person name="Boore J.L."/>
            <person name="Grigoriev I.V."/>
            <person name="Lindberg D.R."/>
            <person name="Seaver E.C."/>
            <person name="Weisblat D.A."/>
            <person name="Putnam N.H."/>
            <person name="Rokhsar D.S."/>
        </authorList>
    </citation>
    <scope>NUCLEOTIDE SEQUENCE</scope>
    <source>
        <strain evidence="2 4">I ESC-2004</strain>
    </source>
</reference>
<accession>R7VCT4</accession>
<reference evidence="4" key="1">
    <citation type="submission" date="2012-12" db="EMBL/GenBank/DDBJ databases">
        <authorList>
            <person name="Hellsten U."/>
            <person name="Grimwood J."/>
            <person name="Chapman J.A."/>
            <person name="Shapiro H."/>
            <person name="Aerts A."/>
            <person name="Otillar R.P."/>
            <person name="Terry A.Y."/>
            <person name="Boore J.L."/>
            <person name="Simakov O."/>
            <person name="Marletaz F."/>
            <person name="Cho S.-J."/>
            <person name="Edsinger-Gonzales E."/>
            <person name="Havlak P."/>
            <person name="Kuo D.-H."/>
            <person name="Larsson T."/>
            <person name="Lv J."/>
            <person name="Arendt D."/>
            <person name="Savage R."/>
            <person name="Osoegawa K."/>
            <person name="de Jong P."/>
            <person name="Lindberg D.R."/>
            <person name="Seaver E.C."/>
            <person name="Weisblat D.A."/>
            <person name="Putnam N.H."/>
            <person name="Grigoriev I.V."/>
            <person name="Rokhsar D.S."/>
        </authorList>
    </citation>
    <scope>NUCLEOTIDE SEQUENCE</scope>
    <source>
        <strain evidence="4">I ESC-2004</strain>
    </source>
</reference>
<protein>
    <recommendedName>
        <fullName evidence="1">Transposase Tc1-like domain-containing protein</fullName>
    </recommendedName>
</protein>
<dbReference type="AlphaFoldDB" id="R7VCT4"/>
<dbReference type="GO" id="GO:0015074">
    <property type="term" value="P:DNA integration"/>
    <property type="evidence" value="ECO:0007669"/>
    <property type="project" value="InterPro"/>
</dbReference>
<name>R7VCT4_CAPTE</name>
<reference evidence="3" key="3">
    <citation type="submission" date="2015-06" db="UniProtKB">
        <authorList>
            <consortium name="EnsemblMetazoa"/>
        </authorList>
    </citation>
    <scope>IDENTIFICATION</scope>
</reference>
<dbReference type="Proteomes" id="UP000014760">
    <property type="component" value="Unassembled WGS sequence"/>
</dbReference>
<dbReference type="EMBL" id="KB294750">
    <property type="protein sequence ID" value="ELU14111.1"/>
    <property type="molecule type" value="Genomic_DNA"/>
</dbReference>
<evidence type="ECO:0000313" key="2">
    <source>
        <dbReference type="EMBL" id="ELU14111.1"/>
    </source>
</evidence>
<dbReference type="OrthoDB" id="4843387at2759"/>
<dbReference type="GO" id="GO:0006313">
    <property type="term" value="P:DNA transposition"/>
    <property type="evidence" value="ECO:0007669"/>
    <property type="project" value="InterPro"/>
</dbReference>
<evidence type="ECO:0000259" key="1">
    <source>
        <dbReference type="Pfam" id="PF01498"/>
    </source>
</evidence>
<dbReference type="InterPro" id="IPR002492">
    <property type="entry name" value="Transposase_Tc1-like"/>
</dbReference>
<dbReference type="EMBL" id="AMQN01038893">
    <property type="status" value="NOT_ANNOTATED_CDS"/>
    <property type="molecule type" value="Genomic_DNA"/>
</dbReference>
<keyword evidence="4" id="KW-1185">Reference proteome</keyword>
<dbReference type="GO" id="GO:0003677">
    <property type="term" value="F:DNA binding"/>
    <property type="evidence" value="ECO:0007669"/>
    <property type="project" value="InterPro"/>
</dbReference>
<organism evidence="2">
    <name type="scientific">Capitella teleta</name>
    <name type="common">Polychaete worm</name>
    <dbReference type="NCBI Taxonomy" id="283909"/>
    <lineage>
        <taxon>Eukaryota</taxon>
        <taxon>Metazoa</taxon>
        <taxon>Spiralia</taxon>
        <taxon>Lophotrochozoa</taxon>
        <taxon>Annelida</taxon>
        <taxon>Polychaeta</taxon>
        <taxon>Sedentaria</taxon>
        <taxon>Scolecida</taxon>
        <taxon>Capitellidae</taxon>
        <taxon>Capitella</taxon>
    </lineage>
</organism>